<comment type="caution">
    <text evidence="1">The sequence shown here is derived from an EMBL/GenBank/DDBJ whole genome shotgun (WGS) entry which is preliminary data.</text>
</comment>
<dbReference type="Pfam" id="PF00300">
    <property type="entry name" value="His_Phos_1"/>
    <property type="match status" value="1"/>
</dbReference>
<reference evidence="1 2" key="1">
    <citation type="submission" date="2019-11" db="EMBL/GenBank/DDBJ databases">
        <title>Pseudooceanicola pacifica sp. nov., isolated from deep-sea sediment of the Pacific Ocean.</title>
        <authorList>
            <person name="Lyu L."/>
        </authorList>
    </citation>
    <scope>NUCLEOTIDE SEQUENCE [LARGE SCALE GENOMIC DNA]</scope>
    <source>
        <strain evidence="1 2">216_PA32_1</strain>
    </source>
</reference>
<dbReference type="RefSeq" id="WP_160381978.1">
    <property type="nucleotide sequence ID" value="NZ_WNXQ01000003.1"/>
</dbReference>
<dbReference type="GO" id="GO:0016791">
    <property type="term" value="F:phosphatase activity"/>
    <property type="evidence" value="ECO:0007669"/>
    <property type="project" value="TreeGrafter"/>
</dbReference>
<dbReference type="PANTHER" id="PTHR48100:SF1">
    <property type="entry name" value="HISTIDINE PHOSPHATASE FAMILY PROTEIN-RELATED"/>
    <property type="match status" value="1"/>
</dbReference>
<organism evidence="1 2">
    <name type="scientific">Pseudooceanicola pacificus</name>
    <dbReference type="NCBI Taxonomy" id="2676438"/>
    <lineage>
        <taxon>Bacteria</taxon>
        <taxon>Pseudomonadati</taxon>
        <taxon>Pseudomonadota</taxon>
        <taxon>Alphaproteobacteria</taxon>
        <taxon>Rhodobacterales</taxon>
        <taxon>Paracoccaceae</taxon>
        <taxon>Pseudooceanicola</taxon>
    </lineage>
</organism>
<dbReference type="EMBL" id="WNXQ01000003">
    <property type="protein sequence ID" value="MWB77710.1"/>
    <property type="molecule type" value="Genomic_DNA"/>
</dbReference>
<dbReference type="InterPro" id="IPR013078">
    <property type="entry name" value="His_Pase_superF_clade-1"/>
</dbReference>
<gene>
    <name evidence="1" type="ORF">GLS40_06710</name>
</gene>
<dbReference type="CDD" id="cd07067">
    <property type="entry name" value="HP_PGM_like"/>
    <property type="match status" value="1"/>
</dbReference>
<dbReference type="Gene3D" id="3.40.50.1240">
    <property type="entry name" value="Phosphoglycerate mutase-like"/>
    <property type="match status" value="1"/>
</dbReference>
<dbReference type="InterPro" id="IPR050275">
    <property type="entry name" value="PGM_Phosphatase"/>
</dbReference>
<dbReference type="AlphaFoldDB" id="A0A844WDE3"/>
<proteinExistence type="predicted"/>
<accession>A0A844WDE3</accession>
<keyword evidence="2" id="KW-1185">Reference proteome</keyword>
<dbReference type="InterPro" id="IPR029033">
    <property type="entry name" value="His_PPase_superfam"/>
</dbReference>
<dbReference type="GO" id="GO:0005737">
    <property type="term" value="C:cytoplasm"/>
    <property type="evidence" value="ECO:0007669"/>
    <property type="project" value="TreeGrafter"/>
</dbReference>
<sequence>MSRFWWVRHGPTHYKGMVGWSDLPAHLDDTAQIARLHDFLPEDALVISSDLSRAVATADAIAGARDRLPHDAGLREMHFGDWELKTSAEIMQSHPALSRAFWTDPGAVCPPGGESWDDVTRRTGQVVERLMAAHPGRDIVAVAHIGVILTRVGAATGEPGRVVIGQTIDNLSVTRIDHTSGGWRVELVNHLP</sequence>
<name>A0A844WDE3_9RHOB</name>
<protein>
    <submittedName>
        <fullName evidence="1">Histidine phosphatase family protein</fullName>
    </submittedName>
</protein>
<dbReference type="Proteomes" id="UP000443843">
    <property type="component" value="Unassembled WGS sequence"/>
</dbReference>
<evidence type="ECO:0000313" key="2">
    <source>
        <dbReference type="Proteomes" id="UP000443843"/>
    </source>
</evidence>
<dbReference type="PANTHER" id="PTHR48100">
    <property type="entry name" value="BROAD-SPECIFICITY PHOSPHATASE YOR283W-RELATED"/>
    <property type="match status" value="1"/>
</dbReference>
<dbReference type="SUPFAM" id="SSF53254">
    <property type="entry name" value="Phosphoglycerate mutase-like"/>
    <property type="match status" value="1"/>
</dbReference>
<evidence type="ECO:0000313" key="1">
    <source>
        <dbReference type="EMBL" id="MWB77710.1"/>
    </source>
</evidence>